<evidence type="ECO:0000256" key="13">
    <source>
        <dbReference type="ARBA" id="ARBA00053015"/>
    </source>
</evidence>
<feature type="transmembrane region" description="Helical" evidence="15">
    <location>
        <begin position="446"/>
        <end position="465"/>
    </location>
</feature>
<keyword evidence="4" id="KW-0997">Cell inner membrane</keyword>
<reference evidence="19 20" key="1">
    <citation type="submission" date="2013-10" db="EMBL/GenBank/DDBJ databases">
        <title>The Genome Sequence of Acinetobacter nectaris CIP 110549.</title>
        <authorList>
            <consortium name="The Broad Institute Genomics Platform"/>
            <consortium name="The Broad Institute Genome Sequencing Center for Infectious Disease"/>
            <person name="Cerqueira G."/>
            <person name="Feldgarden M."/>
            <person name="Courvalin P."/>
            <person name="Grillot-Courvalin C."/>
            <person name="Clermont D."/>
            <person name="Rocha E."/>
            <person name="Yoon E.-J."/>
            <person name="Nemec A."/>
            <person name="Young S.K."/>
            <person name="Zeng Q."/>
            <person name="Gargeya S."/>
            <person name="Fitzgerald M."/>
            <person name="Abouelleil A."/>
            <person name="Alvarado L."/>
            <person name="Berlin A.M."/>
            <person name="Chapman S.B."/>
            <person name="Gainer-Dewar J."/>
            <person name="Goldberg J."/>
            <person name="Gnerre S."/>
            <person name="Griggs A."/>
            <person name="Gujja S."/>
            <person name="Hansen M."/>
            <person name="Howarth C."/>
            <person name="Imamovic A."/>
            <person name="Ireland A."/>
            <person name="Larimer J."/>
            <person name="McCowan C."/>
            <person name="Murphy C."/>
            <person name="Pearson M."/>
            <person name="Poon T.W."/>
            <person name="Priest M."/>
            <person name="Roberts A."/>
            <person name="Saif S."/>
            <person name="Shea T."/>
            <person name="Sykes S."/>
            <person name="Wortman J."/>
            <person name="Nusbaum C."/>
            <person name="Birren B."/>
        </authorList>
    </citation>
    <scope>NUCLEOTIDE SEQUENCE [LARGE SCALE GENOMIC DNA]</scope>
    <source>
        <strain evidence="19 20">CIP 110549</strain>
    </source>
</reference>
<dbReference type="PANTHER" id="PTHR32309:SF32">
    <property type="entry name" value="TYROSINE-PROTEIN KINASE ETK-RELATED"/>
    <property type="match status" value="1"/>
</dbReference>
<organism evidence="19 20">
    <name type="scientific">Acinetobacter nectaris CIP 110549</name>
    <dbReference type="NCBI Taxonomy" id="1392540"/>
    <lineage>
        <taxon>Bacteria</taxon>
        <taxon>Pseudomonadati</taxon>
        <taxon>Pseudomonadota</taxon>
        <taxon>Gammaproteobacteria</taxon>
        <taxon>Moraxellales</taxon>
        <taxon>Moraxellaceae</taxon>
        <taxon>Acinetobacter</taxon>
    </lineage>
</organism>
<dbReference type="GO" id="GO:0004713">
    <property type="term" value="F:protein tyrosine kinase activity"/>
    <property type="evidence" value="ECO:0007669"/>
    <property type="project" value="UniProtKB-KW"/>
</dbReference>
<evidence type="ECO:0000256" key="12">
    <source>
        <dbReference type="ARBA" id="ARBA00023137"/>
    </source>
</evidence>
<feature type="domain" description="AAA" evidence="17">
    <location>
        <begin position="544"/>
        <end position="673"/>
    </location>
</feature>
<protein>
    <recommendedName>
        <fullName evidence="21">Tyrosine-protein kinase ptk</fullName>
    </recommendedName>
</protein>
<dbReference type="Gene3D" id="3.40.50.300">
    <property type="entry name" value="P-loop containing nucleotide triphosphate hydrolases"/>
    <property type="match status" value="1"/>
</dbReference>
<evidence type="ECO:0000256" key="7">
    <source>
        <dbReference type="ARBA" id="ARBA00022741"/>
    </source>
</evidence>
<evidence type="ECO:0000313" key="20">
    <source>
        <dbReference type="Proteomes" id="UP000023785"/>
    </source>
</evidence>
<dbReference type="Gene3D" id="1.10.287.1490">
    <property type="match status" value="1"/>
</dbReference>
<dbReference type="CDD" id="cd05387">
    <property type="entry name" value="BY-kinase"/>
    <property type="match status" value="1"/>
</dbReference>
<comment type="subcellular location">
    <subcellularLocation>
        <location evidence="1">Cell inner membrane</location>
        <topology evidence="1">Multi-pass membrane protein</topology>
    </subcellularLocation>
</comment>
<evidence type="ECO:0000256" key="4">
    <source>
        <dbReference type="ARBA" id="ARBA00022519"/>
    </source>
</evidence>
<evidence type="ECO:0000256" key="15">
    <source>
        <dbReference type="SAM" id="Phobius"/>
    </source>
</evidence>
<dbReference type="FunFam" id="3.40.50.300:FF:000527">
    <property type="entry name" value="Tyrosine-protein kinase etk"/>
    <property type="match status" value="1"/>
</dbReference>
<keyword evidence="20" id="KW-1185">Reference proteome</keyword>
<dbReference type="Pfam" id="PF02706">
    <property type="entry name" value="Wzz"/>
    <property type="match status" value="1"/>
</dbReference>
<evidence type="ECO:0000313" key="19">
    <source>
        <dbReference type="EMBL" id="ESK38446.1"/>
    </source>
</evidence>
<evidence type="ECO:0000256" key="5">
    <source>
        <dbReference type="ARBA" id="ARBA00022679"/>
    </source>
</evidence>
<dbReference type="eggNOG" id="COG0489">
    <property type="taxonomic scope" value="Bacteria"/>
</dbReference>
<keyword evidence="7" id="KW-0547">Nucleotide-binding</keyword>
<name>V2TL16_9GAMM</name>
<keyword evidence="10 15" id="KW-1133">Transmembrane helix</keyword>
<dbReference type="InterPro" id="IPR025669">
    <property type="entry name" value="AAA_dom"/>
</dbReference>
<keyword evidence="11 15" id="KW-0472">Membrane</keyword>
<dbReference type="NCBIfam" id="TIGR01007">
    <property type="entry name" value="eps_fam"/>
    <property type="match status" value="1"/>
</dbReference>
<dbReference type="eggNOG" id="COG3206">
    <property type="taxonomic scope" value="Bacteria"/>
</dbReference>
<dbReference type="RefSeq" id="WP_023273603.1">
    <property type="nucleotide sequence ID" value="NZ_KI530734.1"/>
</dbReference>
<dbReference type="Pfam" id="PF13614">
    <property type="entry name" value="AAA_31"/>
    <property type="match status" value="1"/>
</dbReference>
<dbReference type="PANTHER" id="PTHR32309">
    <property type="entry name" value="TYROSINE-PROTEIN KINASE"/>
    <property type="match status" value="1"/>
</dbReference>
<dbReference type="GO" id="GO:0005524">
    <property type="term" value="F:ATP binding"/>
    <property type="evidence" value="ECO:0007669"/>
    <property type="project" value="UniProtKB-KW"/>
</dbReference>
<evidence type="ECO:0000259" key="17">
    <source>
        <dbReference type="Pfam" id="PF13614"/>
    </source>
</evidence>
<keyword evidence="6 15" id="KW-0812">Transmembrane</keyword>
<dbReference type="Pfam" id="PF13807">
    <property type="entry name" value="GNVR"/>
    <property type="match status" value="1"/>
</dbReference>
<comment type="catalytic activity">
    <reaction evidence="13">
        <text>L-tyrosyl-[protein] + ATP = O-phospho-L-tyrosyl-[protein] + ADP + H(+)</text>
        <dbReference type="Rhea" id="RHEA:10596"/>
        <dbReference type="Rhea" id="RHEA-COMP:10136"/>
        <dbReference type="Rhea" id="RHEA-COMP:20101"/>
        <dbReference type="ChEBI" id="CHEBI:15378"/>
        <dbReference type="ChEBI" id="CHEBI:30616"/>
        <dbReference type="ChEBI" id="CHEBI:46858"/>
        <dbReference type="ChEBI" id="CHEBI:61978"/>
        <dbReference type="ChEBI" id="CHEBI:456216"/>
    </reaction>
</comment>
<feature type="domain" description="Tyrosine-protein kinase G-rich" evidence="18">
    <location>
        <begin position="389"/>
        <end position="468"/>
    </location>
</feature>
<evidence type="ECO:0000256" key="9">
    <source>
        <dbReference type="ARBA" id="ARBA00022840"/>
    </source>
</evidence>
<evidence type="ECO:0000256" key="2">
    <source>
        <dbReference type="ARBA" id="ARBA00008883"/>
    </source>
</evidence>
<evidence type="ECO:0000256" key="10">
    <source>
        <dbReference type="ARBA" id="ARBA00022989"/>
    </source>
</evidence>
<keyword evidence="5" id="KW-0808">Transferase</keyword>
<keyword evidence="3" id="KW-1003">Cell membrane</keyword>
<dbReference type="OrthoDB" id="9775724at2"/>
<keyword evidence="12" id="KW-0829">Tyrosine-protein kinase</keyword>
<comment type="similarity">
    <text evidence="2">Belongs to the etk/wzc family.</text>
</comment>
<dbReference type="SUPFAM" id="SSF52540">
    <property type="entry name" value="P-loop containing nucleoside triphosphate hydrolases"/>
    <property type="match status" value="1"/>
</dbReference>
<comment type="caution">
    <text evidence="19">The sequence shown here is derived from an EMBL/GenBank/DDBJ whole genome shotgun (WGS) entry which is preliminary data.</text>
</comment>
<dbReference type="AlphaFoldDB" id="V2TL16"/>
<sequence>MSYSTVKTEETVDLKELFFSLIAQWKLISICVLLSVLCAVLYLRVTPKTYAVDAMVQIDDKNGASSALLGKELSGIMGASGLGGTQVADGEVEILKSRLVLGTTIKQLNLDVSVAATDNSFFKKVFSPIDFSVNYSSQAVLVEDGKQRFSIRKLDVPESFLDKKLILSFNHEGYTLTDEKTEQVVFKGQLNKIENKKNEFGEQWNIEIDGNTANLVDQKTYFVTKNAITTAMGGFLANYSAAEKGKQTNIIGLTYQGDDKPLIVDILNRVLMNYKQQNIESSTAQKQQTLVFLNKQLPELKNDLDDAEKVFNRFREKNNTVDVNQEAQLYLKQSVDLETQKIVLQEKQAELAAKYTAQHPVLQQVNAQLASITQKINDLDGTLKKLPEVQRQYLQLYREVQVKNQLYTNLLNTYQTLSVAKAGEIGNVRIIDTAVEPVKPIKPRTLVILALSIFLGGFLGALIALGKNLLRSGIKDTAEIENEFDIPVYATIPRSSQQQLKDKLLKKRKTVPVLALKDNDDVAVESLRSLRTAIHFALAKTANKVIMISGASPAVGKSFISSNLAVILAQSGNRILLIDGDMRRGYLHKYFNDGNEVGLSDVLNGKLALQDVIKATEQENLSFIGRGKNPTNPSELLNTGMFEKMLDQLKNEYDHIIIDTPPVLAVTDATIVSQFSDVNLLVVRFAKTDKKELELTLNRFLNSDSQIHGVVLNDIQRSNGYGYNYNYSYDYKSKKE</sequence>
<dbReference type="InterPro" id="IPR050445">
    <property type="entry name" value="Bact_polysacc_biosynth/exp"/>
</dbReference>
<evidence type="ECO:0000256" key="1">
    <source>
        <dbReference type="ARBA" id="ARBA00004429"/>
    </source>
</evidence>
<accession>V2TL16</accession>
<dbReference type="InterPro" id="IPR027417">
    <property type="entry name" value="P-loop_NTPase"/>
</dbReference>
<evidence type="ECO:0000256" key="14">
    <source>
        <dbReference type="SAM" id="Coils"/>
    </source>
</evidence>
<keyword evidence="14" id="KW-0175">Coiled coil</keyword>
<gene>
    <name evidence="19" type="ORF">P256_01985</name>
</gene>
<dbReference type="PATRIC" id="fig|1392540.3.peg.1915"/>
<evidence type="ECO:0000256" key="11">
    <source>
        <dbReference type="ARBA" id="ARBA00023136"/>
    </source>
</evidence>
<evidence type="ECO:0000259" key="16">
    <source>
        <dbReference type="Pfam" id="PF02706"/>
    </source>
</evidence>
<keyword evidence="9" id="KW-0067">ATP-binding</keyword>
<evidence type="ECO:0000256" key="8">
    <source>
        <dbReference type="ARBA" id="ARBA00022777"/>
    </source>
</evidence>
<dbReference type="InterPro" id="IPR032807">
    <property type="entry name" value="GNVR"/>
</dbReference>
<evidence type="ECO:0000259" key="18">
    <source>
        <dbReference type="Pfam" id="PF13807"/>
    </source>
</evidence>
<dbReference type="GO" id="GO:0042802">
    <property type="term" value="F:identical protein binding"/>
    <property type="evidence" value="ECO:0007669"/>
    <property type="project" value="UniProtKB-ARBA"/>
</dbReference>
<keyword evidence="8" id="KW-0418">Kinase</keyword>
<evidence type="ECO:0000256" key="6">
    <source>
        <dbReference type="ARBA" id="ARBA00022692"/>
    </source>
</evidence>
<proteinExistence type="inferred from homology"/>
<feature type="domain" description="Polysaccharide chain length determinant N-terminal" evidence="16">
    <location>
        <begin position="10"/>
        <end position="108"/>
    </location>
</feature>
<feature type="transmembrane region" description="Helical" evidence="15">
    <location>
        <begin position="22"/>
        <end position="43"/>
    </location>
</feature>
<dbReference type="InterPro" id="IPR005702">
    <property type="entry name" value="Wzc-like_C"/>
</dbReference>
<dbReference type="Proteomes" id="UP000023785">
    <property type="component" value="Unassembled WGS sequence"/>
</dbReference>
<evidence type="ECO:0000256" key="3">
    <source>
        <dbReference type="ARBA" id="ARBA00022475"/>
    </source>
</evidence>
<dbReference type="STRING" id="1392540.P256_01985"/>
<evidence type="ECO:0008006" key="21">
    <source>
        <dbReference type="Google" id="ProtNLM"/>
    </source>
</evidence>
<dbReference type="GO" id="GO:0005886">
    <property type="term" value="C:plasma membrane"/>
    <property type="evidence" value="ECO:0007669"/>
    <property type="project" value="UniProtKB-SubCell"/>
</dbReference>
<feature type="coiled-coil region" evidence="14">
    <location>
        <begin position="290"/>
        <end position="317"/>
    </location>
</feature>
<dbReference type="InterPro" id="IPR003856">
    <property type="entry name" value="LPS_length_determ_N"/>
</dbReference>
<dbReference type="HOGENOM" id="CLU_009912_0_0_6"/>
<dbReference type="EMBL" id="AYER01000007">
    <property type="protein sequence ID" value="ESK38446.1"/>
    <property type="molecule type" value="Genomic_DNA"/>
</dbReference>